<name>A0A264VNQ0_PRORE</name>
<dbReference type="Gene3D" id="3.90.550.10">
    <property type="entry name" value="Spore Coat Polysaccharide Biosynthesis Protein SpsA, Chain A"/>
    <property type="match status" value="1"/>
</dbReference>
<dbReference type="RefSeq" id="WP_094962919.1">
    <property type="nucleotide sequence ID" value="NZ_NOWC01000036.1"/>
</dbReference>
<dbReference type="GO" id="GO:0008918">
    <property type="term" value="F:lipopolysaccharide 3-alpha-galactosyltransferase activity"/>
    <property type="evidence" value="ECO:0007669"/>
    <property type="project" value="InterPro"/>
</dbReference>
<evidence type="ECO:0000256" key="4">
    <source>
        <dbReference type="ARBA" id="ARBA00022676"/>
    </source>
</evidence>
<protein>
    <recommendedName>
        <fullName evidence="9">Glycosyl transferase family 8 C-terminal domain-containing protein</fullName>
    </recommendedName>
</protein>
<evidence type="ECO:0000256" key="8">
    <source>
        <dbReference type="ARBA" id="ARBA00022985"/>
    </source>
</evidence>
<keyword evidence="4" id="KW-0328">Glycosyltransferase</keyword>
<comment type="pathway">
    <text evidence="2">Bacterial outer membrane biogenesis; LPS core biosynthesis.</text>
</comment>
<evidence type="ECO:0000256" key="2">
    <source>
        <dbReference type="ARBA" id="ARBA00004713"/>
    </source>
</evidence>
<dbReference type="GO" id="GO:0046872">
    <property type="term" value="F:metal ion binding"/>
    <property type="evidence" value="ECO:0007669"/>
    <property type="project" value="UniProtKB-KW"/>
</dbReference>
<proteinExistence type="inferred from homology"/>
<dbReference type="InterPro" id="IPR013645">
    <property type="entry name" value="Glyco_transf_8N"/>
</dbReference>
<dbReference type="PANTHER" id="PTHR13778:SF47">
    <property type="entry name" value="LIPOPOLYSACCHARIDE 1,3-GALACTOSYLTRANSFERASE"/>
    <property type="match status" value="1"/>
</dbReference>
<evidence type="ECO:0000256" key="6">
    <source>
        <dbReference type="ARBA" id="ARBA00022723"/>
    </source>
</evidence>
<dbReference type="InterPro" id="IPR050748">
    <property type="entry name" value="Glycosyltrans_8_dom-fam"/>
</dbReference>
<evidence type="ECO:0000256" key="7">
    <source>
        <dbReference type="ARBA" id="ARBA00022842"/>
    </source>
</evidence>
<comment type="similarity">
    <text evidence="3">Belongs to the glycosyltransferase 8 family.</text>
</comment>
<dbReference type="InterPro" id="IPR029044">
    <property type="entry name" value="Nucleotide-diphossugar_trans"/>
</dbReference>
<dbReference type="SUPFAM" id="SSF53448">
    <property type="entry name" value="Nucleotide-diphospho-sugar transferases"/>
    <property type="match status" value="1"/>
</dbReference>
<dbReference type="Pfam" id="PF08437">
    <property type="entry name" value="Glyco_transf_8C"/>
    <property type="match status" value="1"/>
</dbReference>
<keyword evidence="5" id="KW-0808">Transferase</keyword>
<evidence type="ECO:0000256" key="5">
    <source>
        <dbReference type="ARBA" id="ARBA00022679"/>
    </source>
</evidence>
<evidence type="ECO:0000259" key="9">
    <source>
        <dbReference type="Pfam" id="PF08437"/>
    </source>
</evidence>
<feature type="domain" description="Glycosyl transferase family 8 C-terminal" evidence="9">
    <location>
        <begin position="273"/>
        <end position="329"/>
    </location>
</feature>
<comment type="cofactor">
    <cofactor evidence="1">
        <name>Mg(2+)</name>
        <dbReference type="ChEBI" id="CHEBI:18420"/>
    </cofactor>
</comment>
<sequence length="335" mass="39486">MFSERSNILSKKIKYDYSQPEQDSMNIIYGVTQNFLLGAFVSMQSVIKFNPNIQLHFHFFVEKISDNYLKKLEKTAKKYSIAIDVYIINNTKLTFLPISERWPYATFYRVIGFDILSADYKTALYLDADVICKGNLSEIASLNLHEYYFAIVPDLPTLQERAKKLDIIKKSKYFNSGVMLANLDSWKKNNLMENFVSEISKNKDNSLFPDQDILNMISDGHNLYLDKNYNFLYGMDDEPKIKNSEYYKKKLTDDVKLIHYVGVSKPWHEWVNYQSAKFFRNVYNDSIWSSLPLEKALTAKQWKKKSSHERWQSKYFSSLISHLNYIIVKLKKKLK</sequence>
<evidence type="ECO:0000313" key="10">
    <source>
        <dbReference type="EMBL" id="OZS72487.1"/>
    </source>
</evidence>
<gene>
    <name evidence="10" type="ORF">CHI95_21665</name>
</gene>
<comment type="caution">
    <text evidence="10">The sequence shown here is derived from an EMBL/GenBank/DDBJ whole genome shotgun (WGS) entry which is preliminary data.</text>
</comment>
<keyword evidence="8" id="KW-0448">Lipopolysaccharide biosynthesis</keyword>
<keyword evidence="7" id="KW-0460">Magnesium</keyword>
<dbReference type="InterPro" id="IPR002495">
    <property type="entry name" value="Glyco_trans_8"/>
</dbReference>
<dbReference type="AlphaFoldDB" id="A0A264VNQ0"/>
<reference evidence="10 11" key="1">
    <citation type="submission" date="2017-07" db="EMBL/GenBank/DDBJ databases">
        <title>blaIMP-27 on transferable plasmids in Proteus mirabilis and Providencia rettgeri.</title>
        <authorList>
            <person name="Potter R."/>
        </authorList>
    </citation>
    <scope>NUCLEOTIDE SEQUENCE [LARGE SCALE GENOMIC DNA]</scope>
    <source>
        <strain evidence="10 11">PR1</strain>
    </source>
</reference>
<keyword evidence="6" id="KW-0479">Metal-binding</keyword>
<organism evidence="10 11">
    <name type="scientific">Providencia rettgeri</name>
    <dbReference type="NCBI Taxonomy" id="587"/>
    <lineage>
        <taxon>Bacteria</taxon>
        <taxon>Pseudomonadati</taxon>
        <taxon>Pseudomonadota</taxon>
        <taxon>Gammaproteobacteria</taxon>
        <taxon>Enterobacterales</taxon>
        <taxon>Morganellaceae</taxon>
        <taxon>Providencia</taxon>
    </lineage>
</organism>
<evidence type="ECO:0000256" key="3">
    <source>
        <dbReference type="ARBA" id="ARBA00006351"/>
    </source>
</evidence>
<dbReference type="Pfam" id="PF01501">
    <property type="entry name" value="Glyco_transf_8"/>
    <property type="match status" value="1"/>
</dbReference>
<dbReference type="Proteomes" id="UP000216001">
    <property type="component" value="Unassembled WGS sequence"/>
</dbReference>
<evidence type="ECO:0000256" key="1">
    <source>
        <dbReference type="ARBA" id="ARBA00001946"/>
    </source>
</evidence>
<evidence type="ECO:0000313" key="11">
    <source>
        <dbReference type="Proteomes" id="UP000216001"/>
    </source>
</evidence>
<dbReference type="CDD" id="cd04194">
    <property type="entry name" value="GT8_A4GalT_like"/>
    <property type="match status" value="1"/>
</dbReference>
<dbReference type="EMBL" id="NOWC01000036">
    <property type="protein sequence ID" value="OZS72487.1"/>
    <property type="molecule type" value="Genomic_DNA"/>
</dbReference>
<dbReference type="PANTHER" id="PTHR13778">
    <property type="entry name" value="GLYCOSYLTRANSFERASE 8 DOMAIN-CONTAINING PROTEIN"/>
    <property type="match status" value="1"/>
</dbReference>
<accession>A0A264VNQ0</accession>